<dbReference type="RefSeq" id="WP_212940268.1">
    <property type="nucleotide sequence ID" value="NZ_BORR01000010.1"/>
</dbReference>
<dbReference type="AlphaFoldDB" id="A0A920CFV1"/>
<evidence type="ECO:0000313" key="2">
    <source>
        <dbReference type="Proteomes" id="UP000681162"/>
    </source>
</evidence>
<comment type="caution">
    <text evidence="1">The sequence shown here is derived from an EMBL/GenBank/DDBJ whole genome shotgun (WGS) entry which is preliminary data.</text>
</comment>
<sequence>MTEIISAHQATQNLSRGFAIIDPEGVVQAVNPVLIQQTVDLGLSPVWSSIGFNMLERLKEGPYPKFSPPHTFRQLFRHFRSVLRGCAPFFAMEFTIDTPSRRSLVLELSPFIHPFSSQVEGLLLTLTDITFYKALENSLRTALGEVRTLRGLLPICAVCKKIKDEANHWTLIEEYLIRHTHAEFTHDICPDCIRTLYPEYSSILDAPAKTSDTD</sequence>
<protein>
    <recommendedName>
        <fullName evidence="3">PAS domain-containing protein</fullName>
    </recommendedName>
</protein>
<dbReference type="InterPro" id="IPR035965">
    <property type="entry name" value="PAS-like_dom_sf"/>
</dbReference>
<name>A0A920CFV1_9BACL</name>
<gene>
    <name evidence="1" type="ORF">J41TS12_29110</name>
</gene>
<dbReference type="SUPFAM" id="SSF55785">
    <property type="entry name" value="PYP-like sensor domain (PAS domain)"/>
    <property type="match status" value="1"/>
</dbReference>
<accession>A0A920CFV1</accession>
<dbReference type="Proteomes" id="UP000681162">
    <property type="component" value="Unassembled WGS sequence"/>
</dbReference>
<keyword evidence="2" id="KW-1185">Reference proteome</keyword>
<dbReference type="EMBL" id="BORR01000010">
    <property type="protein sequence ID" value="GIO38050.1"/>
    <property type="molecule type" value="Genomic_DNA"/>
</dbReference>
<reference evidence="1 2" key="1">
    <citation type="submission" date="2021-03" db="EMBL/GenBank/DDBJ databases">
        <title>Antimicrobial resistance genes in bacteria isolated from Japanese honey, and their potential for conferring macrolide and lincosamide resistance in the American foulbrood pathogen Paenibacillus larvae.</title>
        <authorList>
            <person name="Okamoto M."/>
            <person name="Kumagai M."/>
            <person name="Kanamori H."/>
            <person name="Takamatsu D."/>
        </authorList>
    </citation>
    <scope>NUCLEOTIDE SEQUENCE [LARGE SCALE GENOMIC DNA]</scope>
    <source>
        <strain evidence="1 2">J41TS12</strain>
    </source>
</reference>
<evidence type="ECO:0008006" key="3">
    <source>
        <dbReference type="Google" id="ProtNLM"/>
    </source>
</evidence>
<organism evidence="1 2">
    <name type="scientific">Paenibacillus antibioticophila</name>
    <dbReference type="NCBI Taxonomy" id="1274374"/>
    <lineage>
        <taxon>Bacteria</taxon>
        <taxon>Bacillati</taxon>
        <taxon>Bacillota</taxon>
        <taxon>Bacilli</taxon>
        <taxon>Bacillales</taxon>
        <taxon>Paenibacillaceae</taxon>
        <taxon>Paenibacillus</taxon>
    </lineage>
</organism>
<proteinExistence type="predicted"/>
<evidence type="ECO:0000313" key="1">
    <source>
        <dbReference type="EMBL" id="GIO38050.1"/>
    </source>
</evidence>
<dbReference type="Gene3D" id="3.30.450.20">
    <property type="entry name" value="PAS domain"/>
    <property type="match status" value="1"/>
</dbReference>